<reference evidence="1" key="1">
    <citation type="submission" date="2020-09" db="EMBL/GenBank/DDBJ databases">
        <title>Leviviricetes taxonomy.</title>
        <authorList>
            <person name="Stockdale S.R."/>
            <person name="Callanan J."/>
            <person name="Adriaenssens E.M."/>
            <person name="Kuhn J.H."/>
            <person name="Rumnieks J."/>
            <person name="Shkoporov A."/>
            <person name="Draper L.A."/>
            <person name="Ross P."/>
            <person name="Hill C."/>
        </authorList>
    </citation>
    <scope>NUCLEOTIDE SEQUENCE</scope>
</reference>
<dbReference type="Proteomes" id="UP000682348">
    <property type="component" value="Segment"/>
</dbReference>
<gene>
    <name evidence="1" type="primary">SRR7976325_5_2</name>
</gene>
<protein>
    <submittedName>
        <fullName evidence="1">Coat protein</fullName>
    </submittedName>
</protein>
<dbReference type="RefSeq" id="YP_010769016.1">
    <property type="nucleotide sequence ID" value="NC_073854.1"/>
</dbReference>
<dbReference type="EMBL" id="BK013751">
    <property type="protein sequence ID" value="DAD51201.1"/>
    <property type="molecule type" value="Genomic_RNA"/>
</dbReference>
<sequence length="122" mass="13255">MSNVNTKLYRQLADGQIYSDPSKPDFTVRFKTTSSQKSLNGVPVQNYIHEVIYNDDNDVTINEVNAVDVLSVRLRVSGSSASSSRLAEIVSAMCSQVPTWIGTDHTATGFPPAAVPVNPNQI</sequence>
<accession>A0A8S5L0N6</accession>
<organism evidence="1 2">
    <name type="scientific">ssRNA phage SRR7976325_5</name>
    <dbReference type="NCBI Taxonomy" id="2786720"/>
    <lineage>
        <taxon>Viruses</taxon>
        <taxon>Riboviria</taxon>
        <taxon>Orthornavirae</taxon>
        <taxon>Lenarviricota</taxon>
        <taxon>Leviviricetes</taxon>
        <taxon>Norzivirales</taxon>
        <taxon>Duinviridae</taxon>
        <taxon>Kahshuvirus</taxon>
        <taxon>Kahshuvirus borborenecus</taxon>
    </lineage>
</organism>
<keyword evidence="1" id="KW-0167">Capsid protein</keyword>
<dbReference type="KEGG" id="vg:80397911"/>
<name>A0A8S5L0N6_9VIRU</name>
<dbReference type="GO" id="GO:0019028">
    <property type="term" value="C:viral capsid"/>
    <property type="evidence" value="ECO:0007669"/>
    <property type="project" value="UniProtKB-KW"/>
</dbReference>
<dbReference type="GeneID" id="80397911"/>
<keyword evidence="2" id="KW-1185">Reference proteome</keyword>
<proteinExistence type="predicted"/>
<evidence type="ECO:0000313" key="2">
    <source>
        <dbReference type="Proteomes" id="UP000682348"/>
    </source>
</evidence>
<evidence type="ECO:0000313" key="1">
    <source>
        <dbReference type="EMBL" id="DAD51201.1"/>
    </source>
</evidence>
<keyword evidence="1" id="KW-0946">Virion</keyword>